<keyword evidence="4" id="KW-1185">Reference proteome</keyword>
<dbReference type="PANTHER" id="PTHR33546">
    <property type="entry name" value="LARGE, MULTIFUNCTIONAL SECRETED PROTEIN-RELATED"/>
    <property type="match status" value="1"/>
</dbReference>
<protein>
    <submittedName>
        <fullName evidence="3">Glucose/arabinose dehydrogenase</fullName>
    </submittedName>
</protein>
<dbReference type="PROSITE" id="PS51257">
    <property type="entry name" value="PROKAR_LIPOPROTEIN"/>
    <property type="match status" value="1"/>
</dbReference>
<dbReference type="RefSeq" id="WP_179793864.1">
    <property type="nucleotide sequence ID" value="NZ_BAABHP010000007.1"/>
</dbReference>
<organism evidence="3 4">
    <name type="scientific">Actinomycetospora corticicola</name>
    <dbReference type="NCBI Taxonomy" id="663602"/>
    <lineage>
        <taxon>Bacteria</taxon>
        <taxon>Bacillati</taxon>
        <taxon>Actinomycetota</taxon>
        <taxon>Actinomycetes</taxon>
        <taxon>Pseudonocardiales</taxon>
        <taxon>Pseudonocardiaceae</taxon>
        <taxon>Actinomycetospora</taxon>
    </lineage>
</organism>
<dbReference type="EMBL" id="JACCBN010000001">
    <property type="protein sequence ID" value="NYD36135.1"/>
    <property type="molecule type" value="Genomic_DNA"/>
</dbReference>
<dbReference type="Proteomes" id="UP000535890">
    <property type="component" value="Unassembled WGS sequence"/>
</dbReference>
<dbReference type="SUPFAM" id="SSF50952">
    <property type="entry name" value="Soluble quinoprotein glucose dehydrogenase"/>
    <property type="match status" value="1"/>
</dbReference>
<comment type="caution">
    <text evidence="3">The sequence shown here is derived from an EMBL/GenBank/DDBJ whole genome shotgun (WGS) entry which is preliminary data.</text>
</comment>
<keyword evidence="1" id="KW-0732">Signal</keyword>
<feature type="signal peptide" evidence="1">
    <location>
        <begin position="1"/>
        <end position="29"/>
    </location>
</feature>
<evidence type="ECO:0000313" key="4">
    <source>
        <dbReference type="Proteomes" id="UP000535890"/>
    </source>
</evidence>
<reference evidence="3 4" key="1">
    <citation type="submission" date="2020-07" db="EMBL/GenBank/DDBJ databases">
        <title>Sequencing the genomes of 1000 actinobacteria strains.</title>
        <authorList>
            <person name="Klenk H.-P."/>
        </authorList>
    </citation>
    <scope>NUCLEOTIDE SEQUENCE [LARGE SCALE GENOMIC DNA]</scope>
    <source>
        <strain evidence="3 4">DSM 45772</strain>
    </source>
</reference>
<accession>A0A7Y9DVC9</accession>
<evidence type="ECO:0000259" key="2">
    <source>
        <dbReference type="Pfam" id="PF22807"/>
    </source>
</evidence>
<gene>
    <name evidence="3" type="ORF">BJ983_002237</name>
</gene>
<dbReference type="AlphaFoldDB" id="A0A7Y9DVC9"/>
<evidence type="ECO:0000256" key="1">
    <source>
        <dbReference type="SAM" id="SignalP"/>
    </source>
</evidence>
<dbReference type="InterPro" id="IPR054539">
    <property type="entry name" value="Beta-prop_PDH"/>
</dbReference>
<sequence length="453" mass="46878">MTAPRHARARRLGLAGAAALLLLVSACSSDGGSSPGSPPSPVAVTAPVAATPDGLVQSPVTVPAGMGDAPFDSPRSVLTPPGWTVSVWARVPKARLETWAPDGSLLVSLPGSGEVARLVPGANGAAPQQSTLLSGLTQPHGMAFDGGTLYVAESDQISAYDYANGAATNKRVVVPNLPDAKSPDLRGAYAHALKTVVVGPDRSLYVSVGSTANISPQDRDATPQRAAILRVPPGSNTPEVFARGVRNGTGLAFAPDGRLWTAVNNRDNIAYPWPGPQFGQVLPEYVNDHPPEELAALTPGRDLGWPYCNPEPDVRPGQADSPMRNADLPFTRDVETNADGSKLDCSTLPPLEQTFGAHSAPLGLAFADLPGLGEGAVAGVHGSWNRTAPRAPEVSFFPWSGGRMGDQRTLVGGFQAPDGSRWGRPVAAVPGPDGALYVSDDGAGAIYRVARSN</sequence>
<feature type="chain" id="PRO_5038666784" evidence="1">
    <location>
        <begin position="30"/>
        <end position="453"/>
    </location>
</feature>
<dbReference type="InterPro" id="IPR011041">
    <property type="entry name" value="Quinoprot_gluc/sorb_DH_b-prop"/>
</dbReference>
<dbReference type="Pfam" id="PF22807">
    <property type="entry name" value="TrAA12"/>
    <property type="match status" value="1"/>
</dbReference>
<dbReference type="Gene3D" id="2.120.10.30">
    <property type="entry name" value="TolB, C-terminal domain"/>
    <property type="match status" value="1"/>
</dbReference>
<proteinExistence type="predicted"/>
<dbReference type="InterPro" id="IPR011042">
    <property type="entry name" value="6-blade_b-propeller_TolB-like"/>
</dbReference>
<dbReference type="PANTHER" id="PTHR33546:SF1">
    <property type="entry name" value="LARGE, MULTIFUNCTIONAL SECRETED PROTEIN"/>
    <property type="match status" value="1"/>
</dbReference>
<evidence type="ECO:0000313" key="3">
    <source>
        <dbReference type="EMBL" id="NYD36135.1"/>
    </source>
</evidence>
<name>A0A7Y9DVC9_9PSEU</name>
<feature type="domain" description="Pyrroloquinoline quinone-dependent pyranose dehydrogenase beta-propeller" evidence="2">
    <location>
        <begin position="80"/>
        <end position="451"/>
    </location>
</feature>